<keyword evidence="1" id="KW-1133">Transmembrane helix</keyword>
<evidence type="ECO:0000256" key="1">
    <source>
        <dbReference type="SAM" id="Phobius"/>
    </source>
</evidence>
<sequence length="173" mass="18684">MDRRGDLPPGADHLSINLPLDYCLSTAFDPQRDPPRTCSSGIGGAPERKLTLFALRLAILEKAASGVGALGFIWATVVLLGGFAIALERTDFWLVTVILLVEGARIFSRSHELEWQHQATWSIADTGALSFRAARCLRLLISSLRLLISSPRSDLSGDFSVAGKIQNTLGGSH</sequence>
<dbReference type="OrthoDB" id="688512at2759"/>
<accession>A0A2I0AD61</accession>
<protein>
    <submittedName>
        <fullName evidence="2">Uncharacterized protein</fullName>
    </submittedName>
</protein>
<organism evidence="2 3">
    <name type="scientific">Apostasia shenzhenica</name>
    <dbReference type="NCBI Taxonomy" id="1088818"/>
    <lineage>
        <taxon>Eukaryota</taxon>
        <taxon>Viridiplantae</taxon>
        <taxon>Streptophyta</taxon>
        <taxon>Embryophyta</taxon>
        <taxon>Tracheophyta</taxon>
        <taxon>Spermatophyta</taxon>
        <taxon>Magnoliopsida</taxon>
        <taxon>Liliopsida</taxon>
        <taxon>Asparagales</taxon>
        <taxon>Orchidaceae</taxon>
        <taxon>Apostasioideae</taxon>
        <taxon>Apostasia</taxon>
    </lineage>
</organism>
<dbReference type="PANTHER" id="PTHR33115">
    <property type="entry name" value="ARM REPEAT SUPERFAMILY PROTEIN"/>
    <property type="match status" value="1"/>
</dbReference>
<dbReference type="EMBL" id="KZ451998">
    <property type="protein sequence ID" value="PKA53446.1"/>
    <property type="molecule type" value="Genomic_DNA"/>
</dbReference>
<dbReference type="STRING" id="1088818.A0A2I0AD61"/>
<keyword evidence="1" id="KW-0812">Transmembrane</keyword>
<evidence type="ECO:0000313" key="3">
    <source>
        <dbReference type="Proteomes" id="UP000236161"/>
    </source>
</evidence>
<dbReference type="AlphaFoldDB" id="A0A2I0AD61"/>
<reference evidence="2 3" key="1">
    <citation type="journal article" date="2017" name="Nature">
        <title>The Apostasia genome and the evolution of orchids.</title>
        <authorList>
            <person name="Zhang G.Q."/>
            <person name="Liu K.W."/>
            <person name="Li Z."/>
            <person name="Lohaus R."/>
            <person name="Hsiao Y.Y."/>
            <person name="Niu S.C."/>
            <person name="Wang J.Y."/>
            <person name="Lin Y.C."/>
            <person name="Xu Q."/>
            <person name="Chen L.J."/>
            <person name="Yoshida K."/>
            <person name="Fujiwara S."/>
            <person name="Wang Z.W."/>
            <person name="Zhang Y.Q."/>
            <person name="Mitsuda N."/>
            <person name="Wang M."/>
            <person name="Liu G.H."/>
            <person name="Pecoraro L."/>
            <person name="Huang H.X."/>
            <person name="Xiao X.J."/>
            <person name="Lin M."/>
            <person name="Wu X.Y."/>
            <person name="Wu W.L."/>
            <person name="Chen Y.Y."/>
            <person name="Chang S.B."/>
            <person name="Sakamoto S."/>
            <person name="Ohme-Takagi M."/>
            <person name="Yagi M."/>
            <person name="Zeng S.J."/>
            <person name="Shen C.Y."/>
            <person name="Yeh C.M."/>
            <person name="Luo Y.B."/>
            <person name="Tsai W.C."/>
            <person name="Van de Peer Y."/>
            <person name="Liu Z.J."/>
        </authorList>
    </citation>
    <scope>NUCLEOTIDE SEQUENCE [LARGE SCALE GENOMIC DNA]</scope>
    <source>
        <strain evidence="3">cv. Shenzhen</strain>
        <tissue evidence="2">Stem</tissue>
    </source>
</reference>
<dbReference type="PANTHER" id="PTHR33115:SF50">
    <property type="entry name" value="ARM REPEAT SUPERFAMILY PROTEIN"/>
    <property type="match status" value="1"/>
</dbReference>
<proteinExistence type="predicted"/>
<keyword evidence="1" id="KW-0472">Membrane</keyword>
<evidence type="ECO:0000313" key="2">
    <source>
        <dbReference type="EMBL" id="PKA53446.1"/>
    </source>
</evidence>
<gene>
    <name evidence="2" type="ORF">AXF42_Ash012388</name>
</gene>
<name>A0A2I0AD61_9ASPA</name>
<keyword evidence="3" id="KW-1185">Reference proteome</keyword>
<feature type="transmembrane region" description="Helical" evidence="1">
    <location>
        <begin position="63"/>
        <end position="86"/>
    </location>
</feature>
<dbReference type="Proteomes" id="UP000236161">
    <property type="component" value="Unassembled WGS sequence"/>
</dbReference>